<dbReference type="PIRSF" id="PIRSF001500">
    <property type="entry name" value="Chor_mut_pdt_Ppr"/>
    <property type="match status" value="1"/>
</dbReference>
<gene>
    <name evidence="23" type="ORF">AXK12_01490</name>
</gene>
<dbReference type="InterPro" id="IPR036263">
    <property type="entry name" value="Chorismate_II_sf"/>
</dbReference>
<evidence type="ECO:0000259" key="22">
    <source>
        <dbReference type="PROSITE" id="PS51671"/>
    </source>
</evidence>
<dbReference type="InterPro" id="IPR002912">
    <property type="entry name" value="ACT_dom"/>
</dbReference>
<evidence type="ECO:0000313" key="24">
    <source>
        <dbReference type="Proteomes" id="UP000071392"/>
    </source>
</evidence>
<dbReference type="InterPro" id="IPR018528">
    <property type="entry name" value="Preph_deHydtase_CS"/>
</dbReference>
<dbReference type="OrthoDB" id="9802281at2"/>
<dbReference type="SUPFAM" id="SSF48600">
    <property type="entry name" value="Chorismate mutase II"/>
    <property type="match status" value="1"/>
</dbReference>
<comment type="catalytic activity">
    <reaction evidence="18">
        <text>prephenate + H(+) = 3-phenylpyruvate + CO2 + H2O</text>
        <dbReference type="Rhea" id="RHEA:21648"/>
        <dbReference type="ChEBI" id="CHEBI:15377"/>
        <dbReference type="ChEBI" id="CHEBI:15378"/>
        <dbReference type="ChEBI" id="CHEBI:16526"/>
        <dbReference type="ChEBI" id="CHEBI:18005"/>
        <dbReference type="ChEBI" id="CHEBI:29934"/>
        <dbReference type="EC" id="4.2.1.51"/>
    </reaction>
</comment>
<evidence type="ECO:0000256" key="14">
    <source>
        <dbReference type="ARBA" id="ARBA00023239"/>
    </source>
</evidence>
<feature type="domain" description="Chorismate mutase" evidence="20">
    <location>
        <begin position="1"/>
        <end position="87"/>
    </location>
</feature>
<evidence type="ECO:0000256" key="11">
    <source>
        <dbReference type="ARBA" id="ARBA00023141"/>
    </source>
</evidence>
<dbReference type="SUPFAM" id="SSF55021">
    <property type="entry name" value="ACT-like"/>
    <property type="match status" value="1"/>
</dbReference>
<keyword evidence="12" id="KW-0584">Phenylalanine biosynthesis</keyword>
<dbReference type="Pfam" id="PF01817">
    <property type="entry name" value="CM_2"/>
    <property type="match status" value="1"/>
</dbReference>
<evidence type="ECO:0000259" key="21">
    <source>
        <dbReference type="PROSITE" id="PS51171"/>
    </source>
</evidence>
<dbReference type="InterPro" id="IPR010957">
    <property type="entry name" value="G/b/e-P-prot_chorismate_mutase"/>
</dbReference>
<sequence>MDLEPIRAKIDELDRELVDIINRRLALAQEIGQIKRVTDGEVYVPEREDAVFRKVFASNKGPVNNEALRAIYRELMSAGIALEKPLSIAYLGPEASNTHAAAMKKFGVSLDYHAMASVADSFAAVEKGEADYAVIPIENSTEGSVREALDCFVESDLKVVAQLYTEISHALISNEPLEKITTVYSKDQALAQCRYWLQRHLPQARLVEASSTSRAVQIAAQESGAAAVAGELAAQFYGVPVVARAIQDKADNTTRFFILGRKPTKPIGGGKDVSSFLISLGDGASDRPGGLLKMLMPLAERGINLSKIESRPSKMRPWDYYFFIDVSGHHDEPEMQAALAELRKFCPLVKWLGSYPAVRRESD</sequence>
<dbReference type="InterPro" id="IPR008242">
    <property type="entry name" value="Chor_mutase/pphenate_deHydtase"/>
</dbReference>
<comment type="catalytic activity">
    <reaction evidence="1">
        <text>chorismate = prephenate</text>
        <dbReference type="Rhea" id="RHEA:13897"/>
        <dbReference type="ChEBI" id="CHEBI:29748"/>
        <dbReference type="ChEBI" id="CHEBI:29934"/>
        <dbReference type="EC" id="5.4.99.5"/>
    </reaction>
</comment>
<evidence type="ECO:0000256" key="4">
    <source>
        <dbReference type="ARBA" id="ARBA00004741"/>
    </source>
</evidence>
<dbReference type="AlphaFoldDB" id="A0A139SSS9"/>
<dbReference type="GO" id="GO:0009094">
    <property type="term" value="P:L-phenylalanine biosynthetic process"/>
    <property type="evidence" value="ECO:0007669"/>
    <property type="project" value="UniProtKB-UniPathway"/>
</dbReference>
<dbReference type="Pfam" id="PF01842">
    <property type="entry name" value="ACT"/>
    <property type="match status" value="1"/>
</dbReference>
<dbReference type="UniPathway" id="UPA00121">
    <property type="reaction ID" value="UER00345"/>
</dbReference>
<dbReference type="GO" id="GO:0004664">
    <property type="term" value="F:prephenate dehydratase activity"/>
    <property type="evidence" value="ECO:0007669"/>
    <property type="project" value="UniProtKB-EC"/>
</dbReference>
<evidence type="ECO:0000256" key="18">
    <source>
        <dbReference type="ARBA" id="ARBA00047848"/>
    </source>
</evidence>
<evidence type="ECO:0000256" key="16">
    <source>
        <dbReference type="ARBA" id="ARBA00031175"/>
    </source>
</evidence>
<evidence type="ECO:0000256" key="8">
    <source>
        <dbReference type="ARBA" id="ARBA00014401"/>
    </source>
</evidence>
<evidence type="ECO:0000259" key="20">
    <source>
        <dbReference type="PROSITE" id="PS51168"/>
    </source>
</evidence>
<dbReference type="NCBIfam" id="NF008865">
    <property type="entry name" value="PRK11898.1"/>
    <property type="match status" value="1"/>
</dbReference>
<keyword evidence="15" id="KW-0511">Multifunctional enzyme</keyword>
<dbReference type="EMBL" id="LSZP01000005">
    <property type="protein sequence ID" value="KXU37638.1"/>
    <property type="molecule type" value="Genomic_DNA"/>
</dbReference>
<evidence type="ECO:0000256" key="5">
    <source>
        <dbReference type="ARBA" id="ARBA00004817"/>
    </source>
</evidence>
<dbReference type="InterPro" id="IPR045865">
    <property type="entry name" value="ACT-like_dom_sf"/>
</dbReference>
<evidence type="ECO:0000256" key="17">
    <source>
        <dbReference type="ARBA" id="ARBA00031520"/>
    </source>
</evidence>
<accession>A0A139SSS9</accession>
<dbReference type="STRING" id="1548208.AXK12_01490"/>
<dbReference type="Gene3D" id="3.40.190.10">
    <property type="entry name" value="Periplasmic binding protein-like II"/>
    <property type="match status" value="2"/>
</dbReference>
<keyword evidence="11" id="KW-0057">Aromatic amino acid biosynthesis</keyword>
<evidence type="ECO:0000256" key="3">
    <source>
        <dbReference type="ARBA" id="ARBA00004496"/>
    </source>
</evidence>
<dbReference type="PANTHER" id="PTHR21022">
    <property type="entry name" value="PREPHENATE DEHYDRATASE P PROTEIN"/>
    <property type="match status" value="1"/>
</dbReference>
<comment type="caution">
    <text evidence="23">The sequence shown here is derived from an EMBL/GenBank/DDBJ whole genome shotgun (WGS) entry which is preliminary data.</text>
</comment>
<organism evidence="23 24">
    <name type="scientific">Cephaloticoccus capnophilus</name>
    <dbReference type="NCBI Taxonomy" id="1548208"/>
    <lineage>
        <taxon>Bacteria</taxon>
        <taxon>Pseudomonadati</taxon>
        <taxon>Verrucomicrobiota</taxon>
        <taxon>Opitutia</taxon>
        <taxon>Opitutales</taxon>
        <taxon>Opitutaceae</taxon>
        <taxon>Cephaloticoccus</taxon>
    </lineage>
</organism>
<feature type="site" description="Essential for prephenate dehydratase activity" evidence="19">
    <location>
        <position position="254"/>
    </location>
</feature>
<proteinExistence type="predicted"/>
<feature type="domain" description="ACT" evidence="22">
    <location>
        <begin position="279"/>
        <end position="356"/>
    </location>
</feature>
<dbReference type="Gene3D" id="3.30.70.260">
    <property type="match status" value="1"/>
</dbReference>
<dbReference type="PROSITE" id="PS51671">
    <property type="entry name" value="ACT"/>
    <property type="match status" value="1"/>
</dbReference>
<dbReference type="GO" id="GO:0046417">
    <property type="term" value="P:chorismate metabolic process"/>
    <property type="evidence" value="ECO:0007669"/>
    <property type="project" value="InterPro"/>
</dbReference>
<dbReference type="PROSITE" id="PS51171">
    <property type="entry name" value="PREPHENATE_DEHYDR_3"/>
    <property type="match status" value="1"/>
</dbReference>
<evidence type="ECO:0000256" key="9">
    <source>
        <dbReference type="ARBA" id="ARBA00022490"/>
    </source>
</evidence>
<dbReference type="SMART" id="SM00830">
    <property type="entry name" value="CM_2"/>
    <property type="match status" value="1"/>
</dbReference>
<dbReference type="PROSITE" id="PS00858">
    <property type="entry name" value="PREPHENATE_DEHYDR_2"/>
    <property type="match status" value="1"/>
</dbReference>
<keyword evidence="24" id="KW-1185">Reference proteome</keyword>
<keyword evidence="13" id="KW-0413">Isomerase</keyword>
<name>A0A139SSS9_9BACT</name>
<keyword evidence="9" id="KW-0963">Cytoplasm</keyword>
<evidence type="ECO:0000256" key="2">
    <source>
        <dbReference type="ARBA" id="ARBA00002364"/>
    </source>
</evidence>
<evidence type="ECO:0000256" key="7">
    <source>
        <dbReference type="ARBA" id="ARBA00013147"/>
    </source>
</evidence>
<dbReference type="UniPathway" id="UPA00120">
    <property type="reaction ID" value="UER00203"/>
</dbReference>
<comment type="pathway">
    <text evidence="4">Amino-acid biosynthesis; L-phenylalanine biosynthesis; phenylpyruvate from prephenate: step 1/1.</text>
</comment>
<dbReference type="PANTHER" id="PTHR21022:SF19">
    <property type="entry name" value="PREPHENATE DEHYDRATASE-RELATED"/>
    <property type="match status" value="1"/>
</dbReference>
<evidence type="ECO:0000256" key="1">
    <source>
        <dbReference type="ARBA" id="ARBA00000824"/>
    </source>
</evidence>
<dbReference type="InterPro" id="IPR001086">
    <property type="entry name" value="Preph_deHydtase"/>
</dbReference>
<evidence type="ECO:0000256" key="12">
    <source>
        <dbReference type="ARBA" id="ARBA00023222"/>
    </source>
</evidence>
<dbReference type="GO" id="GO:0004106">
    <property type="term" value="F:chorismate mutase activity"/>
    <property type="evidence" value="ECO:0007669"/>
    <property type="project" value="UniProtKB-EC"/>
</dbReference>
<comment type="subcellular location">
    <subcellularLocation>
        <location evidence="3">Cytoplasm</location>
    </subcellularLocation>
</comment>
<dbReference type="CDD" id="cd13630">
    <property type="entry name" value="PBP2_PDT_1"/>
    <property type="match status" value="1"/>
</dbReference>
<dbReference type="EC" id="4.2.1.51" evidence="7"/>
<dbReference type="NCBIfam" id="TIGR01807">
    <property type="entry name" value="CM_P2"/>
    <property type="match status" value="1"/>
</dbReference>
<dbReference type="EC" id="5.4.99.5" evidence="6"/>
<dbReference type="CDD" id="cd04905">
    <property type="entry name" value="ACT_CM-PDT"/>
    <property type="match status" value="1"/>
</dbReference>
<comment type="pathway">
    <text evidence="5">Metabolic intermediate biosynthesis; prephenate biosynthesis; prephenate from chorismate: step 1/1.</text>
</comment>
<dbReference type="PROSITE" id="PS51168">
    <property type="entry name" value="CHORISMATE_MUT_2"/>
    <property type="match status" value="1"/>
</dbReference>
<evidence type="ECO:0000256" key="19">
    <source>
        <dbReference type="PIRSR" id="PIRSR001500-2"/>
    </source>
</evidence>
<protein>
    <recommendedName>
        <fullName evidence="8">Bifunctional chorismate mutase/prephenate dehydratase</fullName>
        <ecNumber evidence="7">4.2.1.51</ecNumber>
        <ecNumber evidence="6">5.4.99.5</ecNumber>
    </recommendedName>
    <alternativeName>
        <fullName evidence="17">Chorismate mutase-prephenate dehydratase</fullName>
    </alternativeName>
    <alternativeName>
        <fullName evidence="16">p-protein</fullName>
    </alternativeName>
</protein>
<dbReference type="Pfam" id="PF00800">
    <property type="entry name" value="PDT"/>
    <property type="match status" value="1"/>
</dbReference>
<dbReference type="Proteomes" id="UP000071392">
    <property type="component" value="Unassembled WGS sequence"/>
</dbReference>
<keyword evidence="10" id="KW-0028">Amino-acid biosynthesis</keyword>
<evidence type="ECO:0000256" key="13">
    <source>
        <dbReference type="ARBA" id="ARBA00023235"/>
    </source>
</evidence>
<evidence type="ECO:0000256" key="15">
    <source>
        <dbReference type="ARBA" id="ARBA00023268"/>
    </source>
</evidence>
<feature type="domain" description="Prephenate dehydratase" evidence="21">
    <location>
        <begin position="87"/>
        <end position="261"/>
    </location>
</feature>
<reference evidence="23 24" key="1">
    <citation type="submission" date="2016-02" db="EMBL/GenBank/DDBJ databases">
        <authorList>
            <person name="Wen L."/>
            <person name="He K."/>
            <person name="Yang H."/>
        </authorList>
    </citation>
    <scope>NUCLEOTIDE SEQUENCE [LARGE SCALE GENOMIC DNA]</scope>
    <source>
        <strain evidence="23 24">CV41</strain>
    </source>
</reference>
<dbReference type="Gene3D" id="1.20.59.10">
    <property type="entry name" value="Chorismate mutase"/>
    <property type="match status" value="1"/>
</dbReference>
<dbReference type="SUPFAM" id="SSF53850">
    <property type="entry name" value="Periplasmic binding protein-like II"/>
    <property type="match status" value="1"/>
</dbReference>
<dbReference type="GO" id="GO:0005737">
    <property type="term" value="C:cytoplasm"/>
    <property type="evidence" value="ECO:0007669"/>
    <property type="project" value="UniProtKB-SubCell"/>
</dbReference>
<comment type="function">
    <text evidence="2">Catalyzes the Claisen rearrangement of chorismate to prephenate and the decarboxylation/dehydration of prephenate to phenylpyruvate.</text>
</comment>
<evidence type="ECO:0000313" key="23">
    <source>
        <dbReference type="EMBL" id="KXU37638.1"/>
    </source>
</evidence>
<evidence type="ECO:0000256" key="6">
    <source>
        <dbReference type="ARBA" id="ARBA00012404"/>
    </source>
</evidence>
<evidence type="ECO:0000256" key="10">
    <source>
        <dbReference type="ARBA" id="ARBA00022605"/>
    </source>
</evidence>
<dbReference type="InterPro" id="IPR036979">
    <property type="entry name" value="CM_dom_sf"/>
</dbReference>
<keyword evidence="14" id="KW-0456">Lyase</keyword>
<dbReference type="InterPro" id="IPR002701">
    <property type="entry name" value="CM_II_prokaryot"/>
</dbReference>
<dbReference type="RefSeq" id="WP_068710890.1">
    <property type="nucleotide sequence ID" value="NZ_LSZP01000005.1"/>
</dbReference>